<keyword evidence="6" id="KW-0862">Zinc</keyword>
<comment type="similarity">
    <text evidence="2">Belongs to the krueppel C2H2-type zinc-finger protein family.</text>
</comment>
<feature type="chain" id="PRO_5040459290" description="C2H2-type domain-containing protein" evidence="11">
    <location>
        <begin position="23"/>
        <end position="246"/>
    </location>
</feature>
<comment type="subcellular location">
    <subcellularLocation>
        <location evidence="1">Nucleus</location>
    </subcellularLocation>
</comment>
<dbReference type="FunFam" id="3.30.160.60:FF:001954">
    <property type="entry name" value="Zinc finger protein 787"/>
    <property type="match status" value="1"/>
</dbReference>
<feature type="domain" description="C2H2-type" evidence="12">
    <location>
        <begin position="74"/>
        <end position="103"/>
    </location>
</feature>
<dbReference type="SMART" id="SM00355">
    <property type="entry name" value="ZnF_C2H2"/>
    <property type="match status" value="3"/>
</dbReference>
<gene>
    <name evidence="13" type="ORF">BG015_001269</name>
</gene>
<dbReference type="GO" id="GO:0000978">
    <property type="term" value="F:RNA polymerase II cis-regulatory region sequence-specific DNA binding"/>
    <property type="evidence" value="ECO:0007669"/>
    <property type="project" value="TreeGrafter"/>
</dbReference>
<dbReference type="PANTHER" id="PTHR19818:SF139">
    <property type="entry name" value="PAIR-RULE PROTEIN ODD-PAIRED"/>
    <property type="match status" value="1"/>
</dbReference>
<keyword evidence="11" id="KW-0732">Signal</keyword>
<name>A0A9P5RS27_9FUNG</name>
<keyword evidence="5 9" id="KW-0863">Zinc-finger</keyword>
<dbReference type="SUPFAM" id="SSF57667">
    <property type="entry name" value="beta-beta-alpha zinc fingers"/>
    <property type="match status" value="2"/>
</dbReference>
<protein>
    <recommendedName>
        <fullName evidence="12">C2H2-type domain-containing protein</fullName>
    </recommendedName>
</protein>
<feature type="compositionally biased region" description="Acidic residues" evidence="10">
    <location>
        <begin position="236"/>
        <end position="246"/>
    </location>
</feature>
<dbReference type="FunFam" id="3.30.160.60:FF:000446">
    <property type="entry name" value="Zinc finger protein"/>
    <property type="match status" value="1"/>
</dbReference>
<dbReference type="GO" id="GO:0008270">
    <property type="term" value="F:zinc ion binding"/>
    <property type="evidence" value="ECO:0007669"/>
    <property type="project" value="UniProtKB-KW"/>
</dbReference>
<dbReference type="InterPro" id="IPR013087">
    <property type="entry name" value="Znf_C2H2_type"/>
</dbReference>
<organism evidence="13 14">
    <name type="scientific">Linnemannia schmuckeri</name>
    <dbReference type="NCBI Taxonomy" id="64567"/>
    <lineage>
        <taxon>Eukaryota</taxon>
        <taxon>Fungi</taxon>
        <taxon>Fungi incertae sedis</taxon>
        <taxon>Mucoromycota</taxon>
        <taxon>Mortierellomycotina</taxon>
        <taxon>Mortierellomycetes</taxon>
        <taxon>Mortierellales</taxon>
        <taxon>Mortierellaceae</taxon>
        <taxon>Linnemannia</taxon>
    </lineage>
</organism>
<dbReference type="FunFam" id="3.30.160.60:FF:000072">
    <property type="entry name" value="zinc finger protein 143 isoform X1"/>
    <property type="match status" value="1"/>
</dbReference>
<keyword evidence="4" id="KW-0677">Repeat</keyword>
<feature type="domain" description="C2H2-type" evidence="12">
    <location>
        <begin position="104"/>
        <end position="129"/>
    </location>
</feature>
<keyword evidence="7" id="KW-0238">DNA-binding</keyword>
<evidence type="ECO:0000256" key="1">
    <source>
        <dbReference type="ARBA" id="ARBA00004123"/>
    </source>
</evidence>
<feature type="domain" description="C2H2-type" evidence="12">
    <location>
        <begin position="44"/>
        <end position="73"/>
    </location>
</feature>
<evidence type="ECO:0000313" key="14">
    <source>
        <dbReference type="Proteomes" id="UP000748756"/>
    </source>
</evidence>
<reference evidence="13" key="1">
    <citation type="journal article" date="2020" name="Fungal Divers.">
        <title>Resolving the Mortierellaceae phylogeny through synthesis of multi-gene phylogenetics and phylogenomics.</title>
        <authorList>
            <person name="Vandepol N."/>
            <person name="Liber J."/>
            <person name="Desiro A."/>
            <person name="Na H."/>
            <person name="Kennedy M."/>
            <person name="Barry K."/>
            <person name="Grigoriev I.V."/>
            <person name="Miller A.N."/>
            <person name="O'Donnell K."/>
            <person name="Stajich J.E."/>
            <person name="Bonito G."/>
        </authorList>
    </citation>
    <scope>NUCLEOTIDE SEQUENCE</scope>
    <source>
        <strain evidence="13">NRRL 6426</strain>
    </source>
</reference>
<dbReference type="Gene3D" id="3.30.160.60">
    <property type="entry name" value="Classic Zinc Finger"/>
    <property type="match status" value="3"/>
</dbReference>
<proteinExistence type="inferred from homology"/>
<evidence type="ECO:0000256" key="10">
    <source>
        <dbReference type="SAM" id="MobiDB-lite"/>
    </source>
</evidence>
<evidence type="ECO:0000313" key="13">
    <source>
        <dbReference type="EMBL" id="KAF9141492.1"/>
    </source>
</evidence>
<evidence type="ECO:0000256" key="7">
    <source>
        <dbReference type="ARBA" id="ARBA00023125"/>
    </source>
</evidence>
<evidence type="ECO:0000259" key="12">
    <source>
        <dbReference type="PROSITE" id="PS50157"/>
    </source>
</evidence>
<evidence type="ECO:0000256" key="9">
    <source>
        <dbReference type="PROSITE-ProRule" id="PRU00042"/>
    </source>
</evidence>
<evidence type="ECO:0000256" key="11">
    <source>
        <dbReference type="SAM" id="SignalP"/>
    </source>
</evidence>
<evidence type="ECO:0000256" key="3">
    <source>
        <dbReference type="ARBA" id="ARBA00022723"/>
    </source>
</evidence>
<dbReference type="Pfam" id="PF00096">
    <property type="entry name" value="zf-C2H2"/>
    <property type="match status" value="3"/>
</dbReference>
<dbReference type="AlphaFoldDB" id="A0A9P5RS27"/>
<dbReference type="GO" id="GO:0005634">
    <property type="term" value="C:nucleus"/>
    <property type="evidence" value="ECO:0007669"/>
    <property type="project" value="UniProtKB-SubCell"/>
</dbReference>
<dbReference type="InterPro" id="IPR050329">
    <property type="entry name" value="GLI_C2H2-zinc-finger"/>
</dbReference>
<dbReference type="PANTHER" id="PTHR19818">
    <property type="entry name" value="ZINC FINGER PROTEIN ZIC AND GLI"/>
    <property type="match status" value="1"/>
</dbReference>
<dbReference type="OrthoDB" id="6077919at2759"/>
<dbReference type="PROSITE" id="PS00028">
    <property type="entry name" value="ZINC_FINGER_C2H2_1"/>
    <property type="match status" value="3"/>
</dbReference>
<feature type="region of interest" description="Disordered" evidence="10">
    <location>
        <begin position="142"/>
        <end position="182"/>
    </location>
</feature>
<keyword evidence="3" id="KW-0479">Metal-binding</keyword>
<evidence type="ECO:0000256" key="6">
    <source>
        <dbReference type="ARBA" id="ARBA00022833"/>
    </source>
</evidence>
<evidence type="ECO:0000256" key="4">
    <source>
        <dbReference type="ARBA" id="ARBA00022737"/>
    </source>
</evidence>
<evidence type="ECO:0000256" key="2">
    <source>
        <dbReference type="ARBA" id="ARBA00006991"/>
    </source>
</evidence>
<accession>A0A9P5RS27</accession>
<keyword evidence="8" id="KW-0539">Nucleus</keyword>
<dbReference type="PROSITE" id="PS50157">
    <property type="entry name" value="ZINC_FINGER_C2H2_2"/>
    <property type="match status" value="3"/>
</dbReference>
<evidence type="ECO:0000256" key="5">
    <source>
        <dbReference type="ARBA" id="ARBA00022771"/>
    </source>
</evidence>
<evidence type="ECO:0000256" key="8">
    <source>
        <dbReference type="ARBA" id="ARBA00023242"/>
    </source>
</evidence>
<dbReference type="GO" id="GO:0045944">
    <property type="term" value="P:positive regulation of transcription by RNA polymerase II"/>
    <property type="evidence" value="ECO:0007669"/>
    <property type="project" value="UniProtKB-ARBA"/>
</dbReference>
<dbReference type="InterPro" id="IPR036236">
    <property type="entry name" value="Znf_C2H2_sf"/>
</dbReference>
<comment type="caution">
    <text evidence="13">The sequence shown here is derived from an EMBL/GenBank/DDBJ whole genome shotgun (WGS) entry which is preliminary data.</text>
</comment>
<dbReference type="Proteomes" id="UP000748756">
    <property type="component" value="Unassembled WGS sequence"/>
</dbReference>
<dbReference type="GO" id="GO:0000981">
    <property type="term" value="F:DNA-binding transcription factor activity, RNA polymerase II-specific"/>
    <property type="evidence" value="ECO:0007669"/>
    <property type="project" value="UniProtKB-ARBA"/>
</dbReference>
<feature type="signal peptide" evidence="11">
    <location>
        <begin position="1"/>
        <end position="22"/>
    </location>
</feature>
<dbReference type="EMBL" id="JAAAUQ010001224">
    <property type="protein sequence ID" value="KAF9141492.1"/>
    <property type="molecule type" value="Genomic_DNA"/>
</dbReference>
<feature type="region of interest" description="Disordered" evidence="10">
    <location>
        <begin position="226"/>
        <end position="246"/>
    </location>
</feature>
<sequence length="246" mass="27697">MLNRNTLILEIFLLARVSDLDGKHARAQQSKKPRLQDLTDTAALICRFDGCDRAFTQLGNLKTHERKHTGERPYKCPHPDCDKTFTQLGNLKTHERIHDEVKPFMCRLPGCGKTFSQLGNLKTHTTKMHPDVTISDDELSVRTTPTTAGGEHHHHLPQQQHGHGHGGMSLSASGRSGGGGGARLIPSREPGVVQVIAHFNPYQRRPIQPQQSEEERLLRKIRAMLHHQQRVRELEDGSEVSDEMDE</sequence>
<keyword evidence="14" id="KW-1185">Reference proteome</keyword>